<comment type="similarity">
    <text evidence="1">Belongs to the universal ribosomal protein uL23 family.</text>
</comment>
<dbReference type="GO" id="GO:0005762">
    <property type="term" value="C:mitochondrial large ribosomal subunit"/>
    <property type="evidence" value="ECO:0007669"/>
    <property type="project" value="TreeGrafter"/>
</dbReference>
<dbReference type="Gene3D" id="3.30.70.330">
    <property type="match status" value="1"/>
</dbReference>
<keyword evidence="2 7" id="KW-0689">Ribosomal protein</keyword>
<evidence type="ECO:0000313" key="6">
    <source>
        <dbReference type="EMBL" id="PRP81556.1"/>
    </source>
</evidence>
<gene>
    <name evidence="6" type="ORF">PROFUN_01063</name>
    <name evidence="7" type="ORF">PROFUN_01071</name>
</gene>
<feature type="compositionally biased region" description="Pro residues" evidence="5">
    <location>
        <begin position="284"/>
        <end position="293"/>
    </location>
</feature>
<dbReference type="AlphaFoldDB" id="A0A2P6NC69"/>
<feature type="region of interest" description="Disordered" evidence="5">
    <location>
        <begin position="270"/>
        <end position="293"/>
    </location>
</feature>
<accession>A0A2P6NC69</accession>
<evidence type="ECO:0000256" key="3">
    <source>
        <dbReference type="ARBA" id="ARBA00023274"/>
    </source>
</evidence>
<evidence type="ECO:0000256" key="1">
    <source>
        <dbReference type="ARBA" id="ARBA00006700"/>
    </source>
</evidence>
<dbReference type="InterPro" id="IPR012678">
    <property type="entry name" value="Ribosomal_uL23/eL15/eS24_sf"/>
</dbReference>
<evidence type="ECO:0000313" key="7">
    <source>
        <dbReference type="EMBL" id="PRP81564.1"/>
    </source>
</evidence>
<dbReference type="OrthoDB" id="275582at2759"/>
<dbReference type="PANTHER" id="PTHR12059:SF5">
    <property type="entry name" value="LARGE RIBOSOMAL SUBUNIT PROTEIN UL23M"/>
    <property type="match status" value="1"/>
</dbReference>
<keyword evidence="3" id="KW-0687">Ribonucleoprotein</keyword>
<dbReference type="GO" id="GO:0032543">
    <property type="term" value="P:mitochondrial translation"/>
    <property type="evidence" value="ECO:0007669"/>
    <property type="project" value="TreeGrafter"/>
</dbReference>
<dbReference type="InterPro" id="IPR012677">
    <property type="entry name" value="Nucleotide-bd_a/b_plait_sf"/>
</dbReference>
<sequence length="293" mass="33843">MQSRLFNGSLRVCSIRSPVSVPLLSSPATSLRSDVLFNTPFSRNYYGPQLKSPKDKDWVQWRKEHPEKPLPPRQKDRWGKLKPLTVPQNRQRHRERILDLFPEYAARPNELIDAVGTSPRSKHNNYFGIPMIKHSSPSRKPIRAKLPADYTLTPETMTTPKVPRNHSFFPNMWMCVRKDGVRVSKRGPEYRELVFKTRPNMGKKDIEEYLTKLYKLDIVQINTINYDGKKKQSHKQGFVIKQVDWKKVYVTVKVHDASDFEGISFDFTTSTKKKKTKPVTAAPTEPPPAAATQ</sequence>
<evidence type="ECO:0000256" key="5">
    <source>
        <dbReference type="SAM" id="MobiDB-lite"/>
    </source>
</evidence>
<dbReference type="GO" id="GO:0003735">
    <property type="term" value="F:structural constituent of ribosome"/>
    <property type="evidence" value="ECO:0007669"/>
    <property type="project" value="InterPro"/>
</dbReference>
<dbReference type="EMBL" id="MDYQ01000121">
    <property type="protein sequence ID" value="PRP81556.1"/>
    <property type="molecule type" value="Genomic_DNA"/>
</dbReference>
<dbReference type="EMBL" id="MDYQ01000121">
    <property type="protein sequence ID" value="PRP81564.1"/>
    <property type="molecule type" value="Genomic_DNA"/>
</dbReference>
<dbReference type="InParanoid" id="A0A2P6NC69"/>
<organism evidence="7 8">
    <name type="scientific">Planoprotostelium fungivorum</name>
    <dbReference type="NCBI Taxonomy" id="1890364"/>
    <lineage>
        <taxon>Eukaryota</taxon>
        <taxon>Amoebozoa</taxon>
        <taxon>Evosea</taxon>
        <taxon>Variosea</taxon>
        <taxon>Cavosteliida</taxon>
        <taxon>Cavosteliaceae</taxon>
        <taxon>Planoprotostelium</taxon>
    </lineage>
</organism>
<dbReference type="InterPro" id="IPR013025">
    <property type="entry name" value="Ribosomal_uL23-like"/>
</dbReference>
<comment type="caution">
    <text evidence="7">The sequence shown here is derived from an EMBL/GenBank/DDBJ whole genome shotgun (WGS) entry which is preliminary data.</text>
</comment>
<name>A0A2P6NC69_9EUKA</name>
<proteinExistence type="inferred from homology"/>
<evidence type="ECO:0000256" key="2">
    <source>
        <dbReference type="ARBA" id="ARBA00022980"/>
    </source>
</evidence>
<evidence type="ECO:0000256" key="4">
    <source>
        <dbReference type="ARBA" id="ARBA00039977"/>
    </source>
</evidence>
<dbReference type="SUPFAM" id="SSF54189">
    <property type="entry name" value="Ribosomal proteins S24e, L23 and L15e"/>
    <property type="match status" value="1"/>
</dbReference>
<evidence type="ECO:0000313" key="8">
    <source>
        <dbReference type="Proteomes" id="UP000241769"/>
    </source>
</evidence>
<dbReference type="Pfam" id="PF00276">
    <property type="entry name" value="Ribosomal_L23"/>
    <property type="match status" value="1"/>
</dbReference>
<dbReference type="PANTHER" id="PTHR12059">
    <property type="entry name" value="RIBOSOMAL PROTEIN L23-RELATED"/>
    <property type="match status" value="1"/>
</dbReference>
<dbReference type="Proteomes" id="UP000241769">
    <property type="component" value="Unassembled WGS sequence"/>
</dbReference>
<dbReference type="STRING" id="1890364.A0A2P6NC69"/>
<keyword evidence="8" id="KW-1185">Reference proteome</keyword>
<reference evidence="7 8" key="1">
    <citation type="journal article" date="2018" name="Genome Biol. Evol.">
        <title>Multiple Roots of Fruiting Body Formation in Amoebozoa.</title>
        <authorList>
            <person name="Hillmann F."/>
            <person name="Forbes G."/>
            <person name="Novohradska S."/>
            <person name="Ferling I."/>
            <person name="Riege K."/>
            <person name="Groth M."/>
            <person name="Westermann M."/>
            <person name="Marz M."/>
            <person name="Spaller T."/>
            <person name="Winckler T."/>
            <person name="Schaap P."/>
            <person name="Glockner G."/>
        </authorList>
    </citation>
    <scope>NUCLEOTIDE SEQUENCE [LARGE SCALE GENOMIC DNA]</scope>
    <source>
        <strain evidence="7 8">Jena</strain>
    </source>
</reference>
<protein>
    <recommendedName>
        <fullName evidence="4">Large ribosomal subunit protein uL23m</fullName>
    </recommendedName>
</protein>